<dbReference type="Gene3D" id="1.10.10.60">
    <property type="entry name" value="Homeodomain-like"/>
    <property type="match status" value="1"/>
</dbReference>
<dbReference type="AlphaFoldDB" id="A0A1H4I648"/>
<evidence type="ECO:0000256" key="4">
    <source>
        <dbReference type="ARBA" id="ARBA00023172"/>
    </source>
</evidence>
<dbReference type="SMART" id="SM00857">
    <property type="entry name" value="Resolvase"/>
    <property type="match status" value="1"/>
</dbReference>
<dbReference type="Pfam" id="PF02796">
    <property type="entry name" value="HTH_7"/>
    <property type="match status" value="1"/>
</dbReference>
<dbReference type="SUPFAM" id="SSF46689">
    <property type="entry name" value="Homeodomain-like"/>
    <property type="match status" value="1"/>
</dbReference>
<dbReference type="OrthoDB" id="3405463at2"/>
<dbReference type="InterPro" id="IPR050639">
    <property type="entry name" value="SSR_resolvase"/>
</dbReference>
<accession>A0A1H4I648</accession>
<protein>
    <submittedName>
        <fullName evidence="8">Site-specific DNA recombinase</fullName>
    </submittedName>
</protein>
<dbReference type="PANTHER" id="PTHR30461">
    <property type="entry name" value="DNA-INVERTASE FROM LAMBDOID PROPHAGE"/>
    <property type="match status" value="1"/>
</dbReference>
<dbReference type="Proteomes" id="UP000182241">
    <property type="component" value="Unassembled WGS sequence"/>
</dbReference>
<dbReference type="GO" id="GO:0000150">
    <property type="term" value="F:DNA strand exchange activity"/>
    <property type="evidence" value="ECO:0007669"/>
    <property type="project" value="InterPro"/>
</dbReference>
<dbReference type="InterPro" id="IPR009057">
    <property type="entry name" value="Homeodomain-like_sf"/>
</dbReference>
<dbReference type="GO" id="GO:0015074">
    <property type="term" value="P:DNA integration"/>
    <property type="evidence" value="ECO:0007669"/>
    <property type="project" value="UniProtKB-KW"/>
</dbReference>
<dbReference type="InterPro" id="IPR006120">
    <property type="entry name" value="Resolvase_HTH_dom"/>
</dbReference>
<dbReference type="SUPFAM" id="SSF53041">
    <property type="entry name" value="Resolvase-like"/>
    <property type="match status" value="1"/>
</dbReference>
<dbReference type="InterPro" id="IPR036162">
    <property type="entry name" value="Resolvase-like_N_sf"/>
</dbReference>
<evidence type="ECO:0000313" key="9">
    <source>
        <dbReference type="Proteomes" id="UP000182241"/>
    </source>
</evidence>
<gene>
    <name evidence="8" type="ORF">SAMN04489793_0031</name>
</gene>
<dbReference type="CDD" id="cd03768">
    <property type="entry name" value="SR_ResInv"/>
    <property type="match status" value="1"/>
</dbReference>
<dbReference type="InterPro" id="IPR006118">
    <property type="entry name" value="Recombinase_CS"/>
</dbReference>
<organism evidence="8 9">
    <name type="scientific">Tsukamurella tyrosinosolvens</name>
    <dbReference type="NCBI Taxonomy" id="57704"/>
    <lineage>
        <taxon>Bacteria</taxon>
        <taxon>Bacillati</taxon>
        <taxon>Actinomycetota</taxon>
        <taxon>Actinomycetes</taxon>
        <taxon>Mycobacteriales</taxon>
        <taxon>Tsukamurellaceae</taxon>
        <taxon>Tsukamurella</taxon>
    </lineage>
</organism>
<dbReference type="Gene3D" id="3.40.50.1390">
    <property type="entry name" value="Resolvase, N-terminal catalytic domain"/>
    <property type="match status" value="1"/>
</dbReference>
<sequence>MAGPGQRVGYIRVSTVDQHTDRQLDGIELDRTFIDKASGATLERPQLTEALKYVRDGDTLVVHSMDRLARNVEDLRRIVRQLTGKGVRVEFRKEGQTFTGDDSPMSNLLLSMLGAVAEFERALIRERQREGIALAKKKGVYKGRKPCLTREQESEVKRRYEDGESASDLAREYGCSRYTIYRAAKETAA</sequence>
<feature type="active site" description="O-(5'-phospho-DNA)-serine intermediate" evidence="5 6">
    <location>
        <position position="14"/>
    </location>
</feature>
<dbReference type="InterPro" id="IPR006119">
    <property type="entry name" value="Resolv_N"/>
</dbReference>
<evidence type="ECO:0000256" key="6">
    <source>
        <dbReference type="PROSITE-ProRule" id="PRU10137"/>
    </source>
</evidence>
<dbReference type="CDD" id="cd00569">
    <property type="entry name" value="HTH_Hin_like"/>
    <property type="match status" value="1"/>
</dbReference>
<dbReference type="PROSITE" id="PS00397">
    <property type="entry name" value="RECOMBINASES_1"/>
    <property type="match status" value="1"/>
</dbReference>
<reference evidence="9" key="1">
    <citation type="submission" date="2016-10" db="EMBL/GenBank/DDBJ databases">
        <authorList>
            <person name="Varghese N."/>
            <person name="Submissions S."/>
        </authorList>
    </citation>
    <scope>NUCLEOTIDE SEQUENCE [LARGE SCALE GENOMIC DNA]</scope>
    <source>
        <strain evidence="9">DSM 44234</strain>
    </source>
</reference>
<evidence type="ECO:0000259" key="7">
    <source>
        <dbReference type="PROSITE" id="PS51736"/>
    </source>
</evidence>
<evidence type="ECO:0000256" key="5">
    <source>
        <dbReference type="PIRSR" id="PIRSR606118-50"/>
    </source>
</evidence>
<dbReference type="RefSeq" id="WP_068742486.1">
    <property type="nucleotide sequence ID" value="NZ_CBDRGN010000002.1"/>
</dbReference>
<name>A0A1H4I648_TSUTY</name>
<keyword evidence="9" id="KW-1185">Reference proteome</keyword>
<keyword evidence="4" id="KW-0233">DNA recombination</keyword>
<dbReference type="PROSITE" id="PS51736">
    <property type="entry name" value="RECOMBINASES_3"/>
    <property type="match status" value="1"/>
</dbReference>
<dbReference type="PROSITE" id="PS00398">
    <property type="entry name" value="RECOMBINASES_2"/>
    <property type="match status" value="1"/>
</dbReference>
<feature type="domain" description="Resolvase/invertase-type recombinase catalytic" evidence="7">
    <location>
        <begin position="6"/>
        <end position="139"/>
    </location>
</feature>
<dbReference type="STRING" id="57704.SAMN04489793_0031"/>
<evidence type="ECO:0000313" key="8">
    <source>
        <dbReference type="EMBL" id="SEB29557.1"/>
    </source>
</evidence>
<evidence type="ECO:0000256" key="2">
    <source>
        <dbReference type="ARBA" id="ARBA00022908"/>
    </source>
</evidence>
<keyword evidence="3" id="KW-0238">DNA-binding</keyword>
<dbReference type="GO" id="GO:0003677">
    <property type="term" value="F:DNA binding"/>
    <property type="evidence" value="ECO:0007669"/>
    <property type="project" value="UniProtKB-KW"/>
</dbReference>
<dbReference type="PANTHER" id="PTHR30461:SF26">
    <property type="entry name" value="RESOLVASE HOMOLOG YNEB"/>
    <property type="match status" value="1"/>
</dbReference>
<evidence type="ECO:0000256" key="1">
    <source>
        <dbReference type="ARBA" id="ARBA00009913"/>
    </source>
</evidence>
<comment type="similarity">
    <text evidence="1">Belongs to the site-specific recombinase resolvase family.</text>
</comment>
<evidence type="ECO:0000256" key="3">
    <source>
        <dbReference type="ARBA" id="ARBA00023125"/>
    </source>
</evidence>
<proteinExistence type="inferred from homology"/>
<keyword evidence="2" id="KW-0229">DNA integration</keyword>
<dbReference type="EMBL" id="FNSA01000001">
    <property type="protein sequence ID" value="SEB29557.1"/>
    <property type="molecule type" value="Genomic_DNA"/>
</dbReference>
<dbReference type="Pfam" id="PF00239">
    <property type="entry name" value="Resolvase"/>
    <property type="match status" value="1"/>
</dbReference>